<dbReference type="EMBL" id="JX560539">
    <property type="protein sequence ID" value="AGE61331.1"/>
    <property type="molecule type" value="Genomic_DNA"/>
</dbReference>
<dbReference type="PROSITE" id="PS51750">
    <property type="entry name" value="BRO_N"/>
    <property type="match status" value="1"/>
</dbReference>
<evidence type="ECO:0000256" key="1">
    <source>
        <dbReference type="SAM" id="Coils"/>
    </source>
</evidence>
<evidence type="ECO:0000313" key="4">
    <source>
        <dbReference type="EMBL" id="AGE61779.1"/>
    </source>
</evidence>
<accession>T1QZP0</accession>
<dbReference type="EMBL" id="JX560542">
    <property type="protein sequence ID" value="AGE61779.1"/>
    <property type="molecule type" value="Genomic_DNA"/>
</dbReference>
<feature type="coiled-coil region" evidence="1">
    <location>
        <begin position="183"/>
        <end position="210"/>
    </location>
</feature>
<dbReference type="SMART" id="SM01040">
    <property type="entry name" value="Bro-N"/>
    <property type="match status" value="1"/>
</dbReference>
<name>T1QZP0_9ABAC</name>
<proteinExistence type="predicted"/>
<reference evidence="4" key="1">
    <citation type="submission" date="2012-08" db="EMBL/GenBank/DDBJ databases">
        <title>Sequences comparision among Chrysodeixis chalcites nucleopolyhedrovirus genotypes from a field strain of the Canary Islands.</title>
        <authorList>
            <person name="Bernal A."/>
            <person name="Simon O."/>
            <person name="Palma L."/>
            <person name="Williams T."/>
            <person name="Caballero P."/>
        </authorList>
    </citation>
    <scope>NUCLEOTIDE SEQUENCE</scope>
    <source>
        <strain evidence="4">TF1</strain>
    </source>
</reference>
<sequence length="268" mass="31445">MNSKVITKFFKDDFKHVISVVDLYEEEWFCGTQLASILEIGVNRSILKIVDEDNRKKLKFLKLAISVGTFMKQDPERAKWCGTETIFVNLAGVLELIKGSQIQKAIDLRQWLASTVLIKLCTDGQYFVNKNQEKITRNAMDVEDQKNKEAQDQVIRNMKHKLLESEQKTVNVMKDNKQKDMILNNYQKRILEYQNREDQMQNIIRNLSSRNNELGKIINQTNKDAKIDNKNYNQNNKYDIDSHLASYLANKRRRTMSRDDNELNCNIM</sequence>
<protein>
    <submittedName>
        <fullName evidence="3">BRO-C</fullName>
    </submittedName>
</protein>
<evidence type="ECO:0000259" key="2">
    <source>
        <dbReference type="PROSITE" id="PS51750"/>
    </source>
</evidence>
<feature type="domain" description="Bro-N" evidence="2">
    <location>
        <begin position="3"/>
        <end position="124"/>
    </location>
</feature>
<dbReference type="Pfam" id="PF02498">
    <property type="entry name" value="Bro-N"/>
    <property type="match status" value="1"/>
</dbReference>
<organism evidence="3">
    <name type="scientific">Chrysodeixis chalcites nucleopolyhedrovirus</name>
    <dbReference type="NCBI Taxonomy" id="320432"/>
    <lineage>
        <taxon>Viruses</taxon>
        <taxon>Viruses incertae sedis</taxon>
        <taxon>Naldaviricetes</taxon>
        <taxon>Lefavirales</taxon>
        <taxon>Baculoviridae</taxon>
        <taxon>Alphabaculovirus</taxon>
        <taxon>Alphabaculovirus chrychalcites</taxon>
    </lineage>
</organism>
<evidence type="ECO:0000313" key="3">
    <source>
        <dbReference type="EMBL" id="AGE61331.1"/>
    </source>
</evidence>
<keyword evidence="1" id="KW-0175">Coiled coil</keyword>
<reference evidence="3" key="2">
    <citation type="journal article" date="2013" name="Genome Announc.">
        <title>Complete Genome Sequences of Five Chrysodeixis chalcites Nucleopolyhedrovirus Genotypes from a Canary Islands Isolate.</title>
        <authorList>
            <person name="Bernal A."/>
            <person name="Williams T."/>
            <person name="Munoz D."/>
            <person name="Caballero P."/>
            <person name="Simon O."/>
        </authorList>
    </citation>
    <scope>NUCLEOTIDE SEQUENCE</scope>
    <source>
        <strain evidence="3">TF1</strain>
    </source>
</reference>
<dbReference type="InterPro" id="IPR003497">
    <property type="entry name" value="BRO_N_domain"/>
</dbReference>